<dbReference type="EMBL" id="CM041539">
    <property type="protein sequence ID" value="KAI3367807.1"/>
    <property type="molecule type" value="Genomic_DNA"/>
</dbReference>
<organism evidence="1 2">
    <name type="scientific">Scortum barcoo</name>
    <name type="common">barcoo grunter</name>
    <dbReference type="NCBI Taxonomy" id="214431"/>
    <lineage>
        <taxon>Eukaryota</taxon>
        <taxon>Metazoa</taxon>
        <taxon>Chordata</taxon>
        <taxon>Craniata</taxon>
        <taxon>Vertebrata</taxon>
        <taxon>Euteleostomi</taxon>
        <taxon>Actinopterygii</taxon>
        <taxon>Neopterygii</taxon>
        <taxon>Teleostei</taxon>
        <taxon>Neoteleostei</taxon>
        <taxon>Acanthomorphata</taxon>
        <taxon>Eupercaria</taxon>
        <taxon>Centrarchiformes</taxon>
        <taxon>Terapontoidei</taxon>
        <taxon>Terapontidae</taxon>
        <taxon>Scortum</taxon>
    </lineage>
</organism>
<comment type="caution">
    <text evidence="1">The sequence shown here is derived from an EMBL/GenBank/DDBJ whole genome shotgun (WGS) entry which is preliminary data.</text>
</comment>
<keyword evidence="2" id="KW-1185">Reference proteome</keyword>
<evidence type="ECO:0000313" key="1">
    <source>
        <dbReference type="EMBL" id="KAI3367807.1"/>
    </source>
</evidence>
<name>A0ACB8WKK0_9TELE</name>
<evidence type="ECO:0000313" key="2">
    <source>
        <dbReference type="Proteomes" id="UP000831701"/>
    </source>
</evidence>
<proteinExistence type="predicted"/>
<accession>A0ACB8WKK0</accession>
<reference evidence="1" key="1">
    <citation type="submission" date="2022-04" db="EMBL/GenBank/DDBJ databases">
        <title>Jade perch genome.</title>
        <authorList>
            <person name="Chao B."/>
        </authorList>
    </citation>
    <scope>NUCLEOTIDE SEQUENCE</scope>
    <source>
        <strain evidence="1">CB-2022</strain>
    </source>
</reference>
<protein>
    <submittedName>
        <fullName evidence="1">Uncharacterized protein</fullName>
    </submittedName>
</protein>
<gene>
    <name evidence="1" type="ORF">L3Q82_026638</name>
</gene>
<dbReference type="Proteomes" id="UP000831701">
    <property type="component" value="Chromosome 9"/>
</dbReference>
<sequence length="270" mass="30956">MAKQYDVLFRLLMLGDSGVGKTCMLRRFTESEFDPSHISTIGKPSSSSGKVSKTQRMEGHRLIRNNSCGCFRRNVEAAAFALRKFQKKYSIPMYDQVYIAGVDFKMKTLEIDGVKVRVQIWDTAGQERYQTITKQYYRRAQGIIFVYDITNRSSFQHLAKWISDVDEYAPDMVQKILVGNKSDEEFRRQVSKDQGNKLAETYGMEFFETSASISTNINESFVRVTEQVLQAHKRHVDNLLGSLDDYLERAALEAEKNDEDAADTQRTCAC</sequence>